<accession>A0A1I4AAH2</accession>
<name>A0A1I4AAH2_9HYPH</name>
<reference evidence="3 4" key="1">
    <citation type="submission" date="2016-10" db="EMBL/GenBank/DDBJ databases">
        <authorList>
            <person name="Varghese N."/>
            <person name="Submissions S."/>
        </authorList>
    </citation>
    <scope>NUCLEOTIDE SEQUENCE [LARGE SCALE GENOMIC DNA]</scope>
    <source>
        <strain evidence="3 4">DSM 16392</strain>
    </source>
</reference>
<evidence type="ECO:0000256" key="1">
    <source>
        <dbReference type="ARBA" id="ARBA00007689"/>
    </source>
</evidence>
<dbReference type="SUPFAM" id="SSF54909">
    <property type="entry name" value="Dimeric alpha+beta barrel"/>
    <property type="match status" value="1"/>
</dbReference>
<comment type="caution">
    <text evidence="3">The sequence shown here is derived from an EMBL/GenBank/DDBJ whole genome shotgun (WGS) entry which is preliminary data.</text>
</comment>
<dbReference type="InterPro" id="IPR005545">
    <property type="entry name" value="YCII"/>
</dbReference>
<gene>
    <name evidence="3" type="ORF">SAMN04488518_10673</name>
</gene>
<evidence type="ECO:0000313" key="3">
    <source>
        <dbReference type="EMBL" id="SFK53170.1"/>
    </source>
</evidence>
<keyword evidence="4" id="KW-1185">Reference proteome</keyword>
<protein>
    <recommendedName>
        <fullName evidence="2">YCII-related domain-containing protein</fullName>
    </recommendedName>
</protein>
<sequence length="96" mass="10704">MLYALICTDKAHSEDLRQKTRQDHLDFLKGLGDRLKAAGPFMCDDLVSPTGSLVMIEAANRDEALAVANEDPYSLAGLFESVEIRPWNWVIKNPEA</sequence>
<feature type="domain" description="YCII-related" evidence="2">
    <location>
        <begin position="1"/>
        <end position="88"/>
    </location>
</feature>
<dbReference type="InterPro" id="IPR051807">
    <property type="entry name" value="Sec-metab_biosynth-assoc"/>
</dbReference>
<evidence type="ECO:0000259" key="2">
    <source>
        <dbReference type="Pfam" id="PF03795"/>
    </source>
</evidence>
<comment type="similarity">
    <text evidence="1">Belongs to the YciI family.</text>
</comment>
<evidence type="ECO:0000313" key="4">
    <source>
        <dbReference type="Proteomes" id="UP000199598"/>
    </source>
</evidence>
<dbReference type="PANTHER" id="PTHR33606">
    <property type="entry name" value="PROTEIN YCII"/>
    <property type="match status" value="1"/>
</dbReference>
<dbReference type="EMBL" id="FOSK01000006">
    <property type="protein sequence ID" value="SFK53170.1"/>
    <property type="molecule type" value="Genomic_DNA"/>
</dbReference>
<dbReference type="Proteomes" id="UP000199598">
    <property type="component" value="Unassembled WGS sequence"/>
</dbReference>
<proteinExistence type="inferred from homology"/>
<dbReference type="PANTHER" id="PTHR33606:SF3">
    <property type="entry name" value="PROTEIN YCII"/>
    <property type="match status" value="1"/>
</dbReference>
<dbReference type="Pfam" id="PF03795">
    <property type="entry name" value="YCII"/>
    <property type="match status" value="1"/>
</dbReference>
<dbReference type="Gene3D" id="3.30.70.1060">
    <property type="entry name" value="Dimeric alpha+beta barrel"/>
    <property type="match status" value="1"/>
</dbReference>
<dbReference type="InterPro" id="IPR011008">
    <property type="entry name" value="Dimeric_a/b-barrel"/>
</dbReference>
<dbReference type="RefSeq" id="WP_093519867.1">
    <property type="nucleotide sequence ID" value="NZ_FOSK01000006.1"/>
</dbReference>
<organism evidence="3 4">
    <name type="scientific">Pseudovibrio ascidiaceicola</name>
    <dbReference type="NCBI Taxonomy" id="285279"/>
    <lineage>
        <taxon>Bacteria</taxon>
        <taxon>Pseudomonadati</taxon>
        <taxon>Pseudomonadota</taxon>
        <taxon>Alphaproteobacteria</taxon>
        <taxon>Hyphomicrobiales</taxon>
        <taxon>Stappiaceae</taxon>
        <taxon>Pseudovibrio</taxon>
    </lineage>
</organism>